<name>A0ABQ7AL62_BRACR</name>
<accession>A0ABQ7AL62</accession>
<dbReference type="EMBL" id="QGKV02002055">
    <property type="protein sequence ID" value="KAF3498333.1"/>
    <property type="molecule type" value="Genomic_DNA"/>
</dbReference>
<evidence type="ECO:0000313" key="2">
    <source>
        <dbReference type="Proteomes" id="UP000266723"/>
    </source>
</evidence>
<evidence type="ECO:0000313" key="1">
    <source>
        <dbReference type="EMBL" id="KAF3498333.1"/>
    </source>
</evidence>
<reference evidence="1 2" key="1">
    <citation type="journal article" date="2020" name="BMC Genomics">
        <title>Intraspecific diversification of the crop wild relative Brassica cretica Lam. using demographic model selection.</title>
        <authorList>
            <person name="Kioukis A."/>
            <person name="Michalopoulou V.A."/>
            <person name="Briers L."/>
            <person name="Pirintsos S."/>
            <person name="Studholme D.J."/>
            <person name="Pavlidis P."/>
            <person name="Sarris P.F."/>
        </authorList>
    </citation>
    <scope>NUCLEOTIDE SEQUENCE [LARGE SCALE GENOMIC DNA]</scope>
    <source>
        <strain evidence="2">cv. PFS-1207/04</strain>
    </source>
</reference>
<gene>
    <name evidence="1" type="ORF">DY000_02057344</name>
</gene>
<comment type="caution">
    <text evidence="1">The sequence shown here is derived from an EMBL/GenBank/DDBJ whole genome shotgun (WGS) entry which is preliminary data.</text>
</comment>
<proteinExistence type="predicted"/>
<dbReference type="Proteomes" id="UP000266723">
    <property type="component" value="Unassembled WGS sequence"/>
</dbReference>
<keyword evidence="2" id="KW-1185">Reference proteome</keyword>
<sequence length="73" mass="8097">MNMELSGVKTERRRMTMVSLEALQSLSSGETSLSVASSGGWAKRFRSSRRVTRVILMAQILTRVQIPVSLSRA</sequence>
<protein>
    <submittedName>
        <fullName evidence="1">Uncharacterized protein</fullName>
    </submittedName>
</protein>
<organism evidence="1 2">
    <name type="scientific">Brassica cretica</name>
    <name type="common">Mustard</name>
    <dbReference type="NCBI Taxonomy" id="69181"/>
    <lineage>
        <taxon>Eukaryota</taxon>
        <taxon>Viridiplantae</taxon>
        <taxon>Streptophyta</taxon>
        <taxon>Embryophyta</taxon>
        <taxon>Tracheophyta</taxon>
        <taxon>Spermatophyta</taxon>
        <taxon>Magnoliopsida</taxon>
        <taxon>eudicotyledons</taxon>
        <taxon>Gunneridae</taxon>
        <taxon>Pentapetalae</taxon>
        <taxon>rosids</taxon>
        <taxon>malvids</taxon>
        <taxon>Brassicales</taxon>
        <taxon>Brassicaceae</taxon>
        <taxon>Brassiceae</taxon>
        <taxon>Brassica</taxon>
    </lineage>
</organism>